<dbReference type="AlphaFoldDB" id="A0A7C9AZ89"/>
<accession>A0A7C9AZ89</accession>
<organism evidence="1">
    <name type="scientific">Opuntia streptacantha</name>
    <name type="common">Prickly pear cactus</name>
    <name type="synonym">Opuntia cardona</name>
    <dbReference type="NCBI Taxonomy" id="393608"/>
    <lineage>
        <taxon>Eukaryota</taxon>
        <taxon>Viridiplantae</taxon>
        <taxon>Streptophyta</taxon>
        <taxon>Embryophyta</taxon>
        <taxon>Tracheophyta</taxon>
        <taxon>Spermatophyta</taxon>
        <taxon>Magnoliopsida</taxon>
        <taxon>eudicotyledons</taxon>
        <taxon>Gunneridae</taxon>
        <taxon>Pentapetalae</taxon>
        <taxon>Caryophyllales</taxon>
        <taxon>Cactineae</taxon>
        <taxon>Cactaceae</taxon>
        <taxon>Opuntioideae</taxon>
        <taxon>Opuntia</taxon>
    </lineage>
</organism>
<name>A0A7C9AZ89_OPUST</name>
<proteinExistence type="predicted"/>
<reference evidence="1" key="1">
    <citation type="journal article" date="2013" name="J. Plant Res.">
        <title>Effect of fungi and light on seed germination of three Opuntia species from semiarid lands of central Mexico.</title>
        <authorList>
            <person name="Delgado-Sanchez P."/>
            <person name="Jimenez-Bremont J.F."/>
            <person name="Guerrero-Gonzalez Mde L."/>
            <person name="Flores J."/>
        </authorList>
    </citation>
    <scope>NUCLEOTIDE SEQUENCE</scope>
    <source>
        <tissue evidence="1">Cladode</tissue>
    </source>
</reference>
<protein>
    <submittedName>
        <fullName evidence="1">Uncharacterized protein</fullName>
    </submittedName>
</protein>
<dbReference type="EMBL" id="GISG01279353">
    <property type="protein sequence ID" value="MBA4678451.1"/>
    <property type="molecule type" value="Transcribed_RNA"/>
</dbReference>
<reference evidence="1" key="2">
    <citation type="submission" date="2020-07" db="EMBL/GenBank/DDBJ databases">
        <authorList>
            <person name="Vera ALvarez R."/>
            <person name="Arias-Moreno D.M."/>
            <person name="Jimenez-Jacinto V."/>
            <person name="Jimenez-Bremont J.F."/>
            <person name="Swaminathan K."/>
            <person name="Moose S.P."/>
            <person name="Guerrero-Gonzalez M.L."/>
            <person name="Marino-Ramirez L."/>
            <person name="Landsman D."/>
            <person name="Rodriguez-Kessler M."/>
            <person name="Delgado-Sanchez P."/>
        </authorList>
    </citation>
    <scope>NUCLEOTIDE SEQUENCE</scope>
    <source>
        <tissue evidence="1">Cladode</tissue>
    </source>
</reference>
<sequence length="108" mass="12494">MMQQKDIQDLLVIPREEEIRIVCITLALGWKSVSSFKKKPVSGNHCIAMHLRMTECTYLGRYYILQKTWIRCLKSMTAGYKKLLDVCVLRNLGAAKCWPGDWDKLMAV</sequence>
<evidence type="ECO:0000313" key="1">
    <source>
        <dbReference type="EMBL" id="MBA4678451.1"/>
    </source>
</evidence>